<dbReference type="Proteomes" id="UP000807115">
    <property type="component" value="Chromosome 3"/>
</dbReference>
<proteinExistence type="predicted"/>
<organism evidence="1 2">
    <name type="scientific">Sorghum bicolor</name>
    <name type="common">Sorghum</name>
    <name type="synonym">Sorghum vulgare</name>
    <dbReference type="NCBI Taxonomy" id="4558"/>
    <lineage>
        <taxon>Eukaryota</taxon>
        <taxon>Viridiplantae</taxon>
        <taxon>Streptophyta</taxon>
        <taxon>Embryophyta</taxon>
        <taxon>Tracheophyta</taxon>
        <taxon>Spermatophyta</taxon>
        <taxon>Magnoliopsida</taxon>
        <taxon>Liliopsida</taxon>
        <taxon>Poales</taxon>
        <taxon>Poaceae</taxon>
        <taxon>PACMAD clade</taxon>
        <taxon>Panicoideae</taxon>
        <taxon>Andropogonodae</taxon>
        <taxon>Andropogoneae</taxon>
        <taxon>Sorghinae</taxon>
        <taxon>Sorghum</taxon>
    </lineage>
</organism>
<dbReference type="EMBL" id="CM027682">
    <property type="protein sequence ID" value="KAG0538247.1"/>
    <property type="molecule type" value="Genomic_DNA"/>
</dbReference>
<evidence type="ECO:0000313" key="1">
    <source>
        <dbReference type="EMBL" id="KAG0538247.1"/>
    </source>
</evidence>
<reference evidence="1" key="1">
    <citation type="journal article" date="2019" name="BMC Genomics">
        <title>A new reference genome for Sorghum bicolor reveals high levels of sequence similarity between sweet and grain genotypes: implications for the genetics of sugar metabolism.</title>
        <authorList>
            <person name="Cooper E.A."/>
            <person name="Brenton Z.W."/>
            <person name="Flinn B.S."/>
            <person name="Jenkins J."/>
            <person name="Shu S."/>
            <person name="Flowers D."/>
            <person name="Luo F."/>
            <person name="Wang Y."/>
            <person name="Xia P."/>
            <person name="Barry K."/>
            <person name="Daum C."/>
            <person name="Lipzen A."/>
            <person name="Yoshinaga Y."/>
            <person name="Schmutz J."/>
            <person name="Saski C."/>
            <person name="Vermerris W."/>
            <person name="Kresovich S."/>
        </authorList>
    </citation>
    <scope>NUCLEOTIDE SEQUENCE</scope>
</reference>
<sequence length="34" mass="4031">MSNEYLQDKLLGKRFMLKYFSSSVKSREWGNICA</sequence>
<reference evidence="1" key="2">
    <citation type="submission" date="2020-10" db="EMBL/GenBank/DDBJ databases">
        <authorList>
            <person name="Cooper E.A."/>
            <person name="Brenton Z.W."/>
            <person name="Flinn B.S."/>
            <person name="Jenkins J."/>
            <person name="Shu S."/>
            <person name="Flowers D."/>
            <person name="Luo F."/>
            <person name="Wang Y."/>
            <person name="Xia P."/>
            <person name="Barry K."/>
            <person name="Daum C."/>
            <person name="Lipzen A."/>
            <person name="Yoshinaga Y."/>
            <person name="Schmutz J."/>
            <person name="Saski C."/>
            <person name="Vermerris W."/>
            <person name="Kresovich S."/>
        </authorList>
    </citation>
    <scope>NUCLEOTIDE SEQUENCE</scope>
</reference>
<comment type="caution">
    <text evidence="1">The sequence shown here is derived from an EMBL/GenBank/DDBJ whole genome shotgun (WGS) entry which is preliminary data.</text>
</comment>
<accession>A0A921RDY5</accession>
<gene>
    <name evidence="1" type="ORF">BDA96_03G219000</name>
</gene>
<dbReference type="AlphaFoldDB" id="A0A921RDY5"/>
<protein>
    <submittedName>
        <fullName evidence="1">Uncharacterized protein</fullName>
    </submittedName>
</protein>
<evidence type="ECO:0000313" key="2">
    <source>
        <dbReference type="Proteomes" id="UP000807115"/>
    </source>
</evidence>
<name>A0A921RDY5_SORBI</name>